<dbReference type="Pfam" id="PF13411">
    <property type="entry name" value="MerR_1"/>
    <property type="match status" value="1"/>
</dbReference>
<dbReference type="SUPFAM" id="SSF46955">
    <property type="entry name" value="Putative DNA-binding domain"/>
    <property type="match status" value="1"/>
</dbReference>
<sequence length="335" mass="39646">MRMQEICKISGFTKRNIHYYIKEGLLSPASDVQNGYYDFSEEEVKRLSLIRLFRNAGLSISVIRSILNTPDSTGLYLNQHIKELHKEKERLEGILSAMNDLFERLPVNTDIDKLYALGTQIHIPEICSYPESDSFDANDKLQVNRILWIHFLPEPPLTEYQEFLWQKLNHLTNIQYNENCRKIRQFLHTLDITDIDRLFKKKDKHINYVASLDHDGCLQYAEEMKNRIRAFMKNKENIDAWKRYYSLYIYPEIQIYDSEICSIMLEISPLFVDYCTNIHLTCERVYVWLQQTLEGKALEKQLLDLFDDKIDLIHSQHGELELLANFPQLILGADW</sequence>
<proteinExistence type="predicted"/>
<dbReference type="GO" id="GO:0003677">
    <property type="term" value="F:DNA binding"/>
    <property type="evidence" value="ECO:0007669"/>
    <property type="project" value="UniProtKB-KW"/>
</dbReference>
<dbReference type="PANTHER" id="PTHR30204:SF94">
    <property type="entry name" value="HEAVY METAL-DEPENDENT TRANSCRIPTIONAL REGULATOR HI_0293-RELATED"/>
    <property type="match status" value="1"/>
</dbReference>
<keyword evidence="1" id="KW-0805">Transcription regulation</keyword>
<dbReference type="RefSeq" id="WP_055171400.1">
    <property type="nucleotide sequence ID" value="NZ_CZBX01000003.1"/>
</dbReference>
<organism evidence="5 6">
    <name type="scientific">[Ruminococcus] torques</name>
    <dbReference type="NCBI Taxonomy" id="33039"/>
    <lineage>
        <taxon>Bacteria</taxon>
        <taxon>Bacillati</taxon>
        <taxon>Bacillota</taxon>
        <taxon>Clostridia</taxon>
        <taxon>Lachnospirales</taxon>
        <taxon>Lachnospiraceae</taxon>
        <taxon>Mediterraneibacter</taxon>
    </lineage>
</organism>
<dbReference type="SMART" id="SM00422">
    <property type="entry name" value="HTH_MERR"/>
    <property type="match status" value="1"/>
</dbReference>
<keyword evidence="2" id="KW-0238">DNA-binding</keyword>
<keyword evidence="3" id="KW-0804">Transcription</keyword>
<dbReference type="OrthoDB" id="122388at2"/>
<evidence type="ECO:0000313" key="6">
    <source>
        <dbReference type="Proteomes" id="UP000078383"/>
    </source>
</evidence>
<protein>
    <submittedName>
        <fullName evidence="5">HTH-type transcriptional regulator AdhR</fullName>
    </submittedName>
</protein>
<evidence type="ECO:0000313" key="5">
    <source>
        <dbReference type="EMBL" id="CUQ84245.1"/>
    </source>
</evidence>
<feature type="domain" description="HTH merR-type" evidence="4">
    <location>
        <begin position="1"/>
        <end position="69"/>
    </location>
</feature>
<accession>A0A174ZAF3</accession>
<evidence type="ECO:0000259" key="4">
    <source>
        <dbReference type="PROSITE" id="PS50937"/>
    </source>
</evidence>
<dbReference type="PANTHER" id="PTHR30204">
    <property type="entry name" value="REDOX-CYCLING DRUG-SENSING TRANSCRIPTIONAL ACTIVATOR SOXR"/>
    <property type="match status" value="1"/>
</dbReference>
<gene>
    <name evidence="5" type="primary">adhR</name>
    <name evidence="5" type="ORF">ERS852502_00876</name>
</gene>
<dbReference type="PROSITE" id="PS50937">
    <property type="entry name" value="HTH_MERR_2"/>
    <property type="match status" value="1"/>
</dbReference>
<evidence type="ECO:0000256" key="1">
    <source>
        <dbReference type="ARBA" id="ARBA00023015"/>
    </source>
</evidence>
<dbReference type="Proteomes" id="UP000078383">
    <property type="component" value="Unassembled WGS sequence"/>
</dbReference>
<dbReference type="CDD" id="cd00592">
    <property type="entry name" value="HTH_MerR-like"/>
    <property type="match status" value="1"/>
</dbReference>
<dbReference type="InterPro" id="IPR009061">
    <property type="entry name" value="DNA-bd_dom_put_sf"/>
</dbReference>
<dbReference type="Gene3D" id="1.10.1660.10">
    <property type="match status" value="1"/>
</dbReference>
<name>A0A174ZAF3_9FIRM</name>
<evidence type="ECO:0000256" key="2">
    <source>
        <dbReference type="ARBA" id="ARBA00023125"/>
    </source>
</evidence>
<dbReference type="GO" id="GO:0003700">
    <property type="term" value="F:DNA-binding transcription factor activity"/>
    <property type="evidence" value="ECO:0007669"/>
    <property type="project" value="InterPro"/>
</dbReference>
<dbReference type="InterPro" id="IPR047057">
    <property type="entry name" value="MerR_fam"/>
</dbReference>
<reference evidence="5 6" key="1">
    <citation type="submission" date="2015-09" db="EMBL/GenBank/DDBJ databases">
        <authorList>
            <consortium name="Pathogen Informatics"/>
        </authorList>
    </citation>
    <scope>NUCLEOTIDE SEQUENCE [LARGE SCALE GENOMIC DNA]</scope>
    <source>
        <strain evidence="5 6">2789STDY5834889</strain>
    </source>
</reference>
<evidence type="ECO:0000256" key="3">
    <source>
        <dbReference type="ARBA" id="ARBA00023163"/>
    </source>
</evidence>
<dbReference type="InterPro" id="IPR000551">
    <property type="entry name" value="MerR-type_HTH_dom"/>
</dbReference>
<dbReference type="EMBL" id="CZBX01000003">
    <property type="protein sequence ID" value="CUQ84245.1"/>
    <property type="molecule type" value="Genomic_DNA"/>
</dbReference>
<dbReference type="AlphaFoldDB" id="A0A174ZAF3"/>